<evidence type="ECO:0000256" key="1">
    <source>
        <dbReference type="SAM" id="MobiDB-lite"/>
    </source>
</evidence>
<dbReference type="EMBL" id="PEBX01000077">
    <property type="protein sequence ID" value="PTQ55751.1"/>
    <property type="molecule type" value="Genomic_DNA"/>
</dbReference>
<accession>A0A2R6XZA5</accession>
<evidence type="ECO:0000313" key="3">
    <source>
        <dbReference type="Proteomes" id="UP000244338"/>
    </source>
</evidence>
<feature type="region of interest" description="Disordered" evidence="1">
    <location>
        <begin position="1"/>
        <end position="40"/>
    </location>
</feature>
<sequence>MASLKPDQNGTKPTDVTRETQAVRLHPMTGRRPPLSVYAL</sequence>
<dbReference type="Proteomes" id="UP000244338">
    <property type="component" value="Unassembled WGS sequence"/>
</dbReference>
<reference evidence="3" key="1">
    <citation type="journal article" date="2018" name="Sci. Rep.">
        <title>Lignite coal burning seam in the remote Altai Mountains harbors a hydrogen-driven thermophilic microbial community.</title>
        <authorList>
            <person name="Kadnikov V.V."/>
            <person name="Mardanov A.V."/>
            <person name="Ivasenko D.A."/>
            <person name="Antsiferov D.V."/>
            <person name="Beletsky A.V."/>
            <person name="Karnachuk O.V."/>
            <person name="Ravin N.V."/>
        </authorList>
    </citation>
    <scope>NUCLEOTIDE SEQUENCE [LARGE SCALE GENOMIC DNA]</scope>
</reference>
<evidence type="ECO:0000313" key="2">
    <source>
        <dbReference type="EMBL" id="PTQ55751.1"/>
    </source>
</evidence>
<protein>
    <submittedName>
        <fullName evidence="2">Uncharacterized protein</fullName>
    </submittedName>
</protein>
<dbReference type="AlphaFoldDB" id="A0A2R6XZA5"/>
<comment type="caution">
    <text evidence="2">The sequence shown here is derived from an EMBL/GenBank/DDBJ whole genome shotgun (WGS) entry which is preliminary data.</text>
</comment>
<gene>
    <name evidence="2" type="ORF">BSOLF_1506</name>
</gene>
<proteinExistence type="predicted"/>
<organism evidence="2 3">
    <name type="scientific">Candidatus Carbonibacillus altaicus</name>
    <dbReference type="NCBI Taxonomy" id="2163959"/>
    <lineage>
        <taxon>Bacteria</taxon>
        <taxon>Bacillati</taxon>
        <taxon>Bacillota</taxon>
        <taxon>Bacilli</taxon>
        <taxon>Bacillales</taxon>
        <taxon>Candidatus Carbonibacillus</taxon>
    </lineage>
</organism>
<feature type="compositionally biased region" description="Polar residues" evidence="1">
    <location>
        <begin position="1"/>
        <end position="14"/>
    </location>
</feature>
<name>A0A2R6XZA5_9BACL</name>